<gene>
    <name evidence="1" type="ORF">B0I71DRAFT_15259</name>
</gene>
<dbReference type="Proteomes" id="UP000256601">
    <property type="component" value="Unassembled WGS sequence"/>
</dbReference>
<evidence type="ECO:0000313" key="1">
    <source>
        <dbReference type="EMBL" id="RDW23203.1"/>
    </source>
</evidence>
<organism evidence="1 2">
    <name type="scientific">Yarrowia lipolytica</name>
    <name type="common">Candida lipolytica</name>
    <dbReference type="NCBI Taxonomy" id="4952"/>
    <lineage>
        <taxon>Eukaryota</taxon>
        <taxon>Fungi</taxon>
        <taxon>Dikarya</taxon>
        <taxon>Ascomycota</taxon>
        <taxon>Saccharomycotina</taxon>
        <taxon>Dipodascomycetes</taxon>
        <taxon>Dipodascales</taxon>
        <taxon>Dipodascales incertae sedis</taxon>
        <taxon>Yarrowia</taxon>
    </lineage>
</organism>
<proteinExistence type="predicted"/>
<reference evidence="1 2" key="1">
    <citation type="submission" date="2018-07" db="EMBL/GenBank/DDBJ databases">
        <title>Draft Genome Assemblies for Five Robust Yarrowia lipolytica Strains Exhibiting High Lipid Production and Pentose Sugar Utilization and Sugar Alcohol Secretion from Undetoxified Lignocellulosic Biomass Hydrolysates.</title>
        <authorList>
            <consortium name="DOE Joint Genome Institute"/>
            <person name="Walker C."/>
            <person name="Ryu S."/>
            <person name="Na H."/>
            <person name="Zane M."/>
            <person name="LaButti K."/>
            <person name="Lipzen A."/>
            <person name="Haridas S."/>
            <person name="Barry K."/>
            <person name="Grigoriev I.V."/>
            <person name="Quarterman J."/>
            <person name="Slininger P."/>
            <person name="Dien B."/>
            <person name="Trinh C.T."/>
        </authorList>
    </citation>
    <scope>NUCLEOTIDE SEQUENCE [LARGE SCALE GENOMIC DNA]</scope>
    <source>
        <strain evidence="1 2">YB392</strain>
    </source>
</reference>
<evidence type="ECO:0000313" key="2">
    <source>
        <dbReference type="Proteomes" id="UP000256601"/>
    </source>
</evidence>
<accession>A0A371BYP5</accession>
<name>A0A371BYP5_YARLL</name>
<dbReference type="AlphaFoldDB" id="A0A371BYP5"/>
<sequence>MPSVVGSCRPCLVHAVRAWFVPSVLVDTVHAQGQIPDRIQLIGMRSWAGVGWCWTVLRHVLGAMSDSGQVGGPIEHSLVQ</sequence>
<dbReference type="EMBL" id="KZ859102">
    <property type="protein sequence ID" value="RDW23203.1"/>
    <property type="molecule type" value="Genomic_DNA"/>
</dbReference>
<protein>
    <submittedName>
        <fullName evidence="1">Uncharacterized protein</fullName>
    </submittedName>
</protein>